<dbReference type="PANTHER" id="PTHR43140">
    <property type="entry name" value="TYPE-1 RESTRICTION ENZYME ECOKI SPECIFICITY PROTEIN"/>
    <property type="match status" value="1"/>
</dbReference>
<dbReference type="CDD" id="cd17515">
    <property type="entry name" value="RMtype1_S_MjaORF132P_Sau1132ORF3780P-TRD1-CR1_like"/>
    <property type="match status" value="1"/>
</dbReference>
<dbReference type="InterPro" id="IPR044946">
    <property type="entry name" value="Restrct_endonuc_typeI_TRD_sf"/>
</dbReference>
<name>A0A9W4CSX0_9CYAN</name>
<dbReference type="GO" id="GO:0009307">
    <property type="term" value="P:DNA restriction-modification system"/>
    <property type="evidence" value="ECO:0007669"/>
    <property type="project" value="UniProtKB-KW"/>
</dbReference>
<dbReference type="PANTHER" id="PTHR43140:SF1">
    <property type="entry name" value="TYPE I RESTRICTION ENZYME ECOKI SPECIFICITY SUBUNIT"/>
    <property type="match status" value="1"/>
</dbReference>
<proteinExistence type="inferred from homology"/>
<dbReference type="InterPro" id="IPR051212">
    <property type="entry name" value="Type-I_RE_S_subunit"/>
</dbReference>
<dbReference type="InterPro" id="IPR000055">
    <property type="entry name" value="Restrct_endonuc_typeI_TRD"/>
</dbReference>
<evidence type="ECO:0000313" key="7">
    <source>
        <dbReference type="Proteomes" id="UP001153719"/>
    </source>
</evidence>
<dbReference type="AlphaFoldDB" id="A0A9W4CSX0"/>
<dbReference type="Pfam" id="PF01420">
    <property type="entry name" value="Methylase_S"/>
    <property type="match status" value="2"/>
</dbReference>
<evidence type="ECO:0000259" key="5">
    <source>
        <dbReference type="Pfam" id="PF01420"/>
    </source>
</evidence>
<dbReference type="Proteomes" id="UP001153719">
    <property type="component" value="Chromosome"/>
</dbReference>
<reference evidence="6" key="1">
    <citation type="submission" date="2020-09" db="EMBL/GenBank/DDBJ databases">
        <authorList>
            <person name="Blom J."/>
        </authorList>
    </citation>
    <scope>NUCLEOTIDE SEQUENCE</scope>
    <source>
        <strain evidence="6">No.713</strain>
    </source>
</reference>
<comment type="subunit">
    <text evidence="4">The methyltransferase is composed of M and S polypeptides.</text>
</comment>
<organism evidence="6 7">
    <name type="scientific">Planktothrix pseudagardhii</name>
    <dbReference type="NCBI Taxonomy" id="132604"/>
    <lineage>
        <taxon>Bacteria</taxon>
        <taxon>Bacillati</taxon>
        <taxon>Cyanobacteriota</taxon>
        <taxon>Cyanophyceae</taxon>
        <taxon>Oscillatoriophycideae</taxon>
        <taxon>Oscillatoriales</taxon>
        <taxon>Microcoleaceae</taxon>
        <taxon>Planktothrix</taxon>
    </lineage>
</organism>
<dbReference type="RefSeq" id="WP_254174957.1">
    <property type="nucleotide sequence ID" value="NZ_LR882967.1"/>
</dbReference>
<keyword evidence="3" id="KW-0238">DNA-binding</keyword>
<dbReference type="REBASE" id="641142">
    <property type="entry name" value="S.Pps713ORF5163P"/>
</dbReference>
<feature type="domain" description="Type I restriction modification DNA specificity" evidence="5">
    <location>
        <begin position="5"/>
        <end position="177"/>
    </location>
</feature>
<protein>
    <submittedName>
        <fullName evidence="6">Type-1 restriction enzyme StySPI specificity protein</fullName>
    </submittedName>
</protein>
<evidence type="ECO:0000256" key="1">
    <source>
        <dbReference type="ARBA" id="ARBA00010923"/>
    </source>
</evidence>
<dbReference type="Gene3D" id="3.90.220.20">
    <property type="entry name" value="DNA methylase specificity domains"/>
    <property type="match status" value="2"/>
</dbReference>
<evidence type="ECO:0000256" key="3">
    <source>
        <dbReference type="ARBA" id="ARBA00023125"/>
    </source>
</evidence>
<dbReference type="GO" id="GO:0003677">
    <property type="term" value="F:DNA binding"/>
    <property type="evidence" value="ECO:0007669"/>
    <property type="project" value="UniProtKB-KW"/>
</dbReference>
<dbReference type="KEGG" id="ppsu:NO713_05166"/>
<keyword evidence="2" id="KW-0680">Restriction system</keyword>
<accession>A0A9W4CSX0</accession>
<evidence type="ECO:0000256" key="4">
    <source>
        <dbReference type="ARBA" id="ARBA00038652"/>
    </source>
</evidence>
<comment type="similarity">
    <text evidence="1">Belongs to the type-I restriction system S methylase family.</text>
</comment>
<evidence type="ECO:0000313" key="6">
    <source>
        <dbReference type="EMBL" id="CAD5983328.1"/>
    </source>
</evidence>
<dbReference type="SUPFAM" id="SSF116734">
    <property type="entry name" value="DNA methylase specificity domain"/>
    <property type="match status" value="2"/>
</dbReference>
<evidence type="ECO:0000256" key="2">
    <source>
        <dbReference type="ARBA" id="ARBA00022747"/>
    </source>
</evidence>
<dbReference type="CDD" id="cd17246">
    <property type="entry name" value="RMtype1_S_SonII-TRD2-CR2_like"/>
    <property type="match status" value="1"/>
</dbReference>
<keyword evidence="7" id="KW-1185">Reference proteome</keyword>
<dbReference type="EMBL" id="LR882967">
    <property type="protein sequence ID" value="CAD5983328.1"/>
    <property type="molecule type" value="Genomic_DNA"/>
</dbReference>
<sequence length="515" mass="57997">MSELPNGWAKVALEELGTWGSGGTPKRTDSRFYSGGTIPWLVIGDLTDGVVTHARTYITEEGLLNSSAKLLPPNTLLIAMYGSIGKLGITEIECATNQAIAFCIPDQEIIELRYLFHALKYSRDKLVIQGQGVAQKNISQTILKAHQIPVAPRKEQKRIADKLDSLLARIDACRDRLERVSYILERFRQAVITAAISGELTKDWRITSDLTEWQNVTLSEICLSITDGDHQAPPQVKDGLPFITIAAINDKRLNLDKVTRFVPHSYFEELKDSRKPEVGDILFSVTGSIAIPALVNTSEKFTFQRHIAILKPDSSRILSKFLFYSLCTEDIKRQAIAVATGTAQKTIPLSGLREFMIVLPPIDEQQEVIHRLNKFFTYANHIEVRYQNACKQVEQITSALLSKAFRGELVPQDPSEEPATVLLEHIQAKRAEQAAQPKRTFKSKPTMKITKVSVKEVIDQWPQDTFSFDELYEKISGNYDLLKDILFSLLSEPEPIISQIFDRKAKSIRFVRGNQ</sequence>
<gene>
    <name evidence="6" type="primary">hsdS</name>
    <name evidence="6" type="ORF">NO713_05166</name>
</gene>
<feature type="domain" description="Type I restriction modification DNA specificity" evidence="5">
    <location>
        <begin position="212"/>
        <end position="383"/>
    </location>
</feature>